<dbReference type="EMBL" id="LSRX01000449">
    <property type="protein sequence ID" value="OLP96989.1"/>
    <property type="molecule type" value="Genomic_DNA"/>
</dbReference>
<dbReference type="InterPro" id="IPR000595">
    <property type="entry name" value="cNMP-bd_dom"/>
</dbReference>
<comment type="caution">
    <text evidence="3">The sequence shown here is derived from an EMBL/GenBank/DDBJ whole genome shotgun (WGS) entry which is preliminary data.</text>
</comment>
<dbReference type="CDD" id="cd00038">
    <property type="entry name" value="CAP_ED"/>
    <property type="match status" value="1"/>
</dbReference>
<dbReference type="PROSITE" id="PS50042">
    <property type="entry name" value="CNMP_BINDING_3"/>
    <property type="match status" value="1"/>
</dbReference>
<feature type="compositionally biased region" description="Basic residues" evidence="1">
    <location>
        <begin position="14"/>
        <end position="34"/>
    </location>
</feature>
<feature type="compositionally biased region" description="Low complexity" evidence="1">
    <location>
        <begin position="524"/>
        <end position="536"/>
    </location>
</feature>
<feature type="compositionally biased region" description="Basic and acidic residues" evidence="1">
    <location>
        <begin position="364"/>
        <end position="373"/>
    </location>
</feature>
<feature type="compositionally biased region" description="Basic and acidic residues" evidence="1">
    <location>
        <begin position="425"/>
        <end position="434"/>
    </location>
</feature>
<dbReference type="AlphaFoldDB" id="A0A1Q9DPA0"/>
<keyword evidence="4" id="KW-1185">Reference proteome</keyword>
<feature type="region of interest" description="Disordered" evidence="1">
    <location>
        <begin position="263"/>
        <end position="285"/>
    </location>
</feature>
<evidence type="ECO:0000313" key="4">
    <source>
        <dbReference type="Proteomes" id="UP000186817"/>
    </source>
</evidence>
<reference evidence="3 4" key="1">
    <citation type="submission" date="2016-02" db="EMBL/GenBank/DDBJ databases">
        <title>Genome analysis of coral dinoflagellate symbionts highlights evolutionary adaptations to a symbiotic lifestyle.</title>
        <authorList>
            <person name="Aranda M."/>
            <person name="Li Y."/>
            <person name="Liew Y.J."/>
            <person name="Baumgarten S."/>
            <person name="Simakov O."/>
            <person name="Wilson M."/>
            <person name="Piel J."/>
            <person name="Ashoor H."/>
            <person name="Bougouffa S."/>
            <person name="Bajic V.B."/>
            <person name="Ryu T."/>
            <person name="Ravasi T."/>
            <person name="Bayer T."/>
            <person name="Micklem G."/>
            <person name="Kim H."/>
            <person name="Bhak J."/>
            <person name="Lajeunesse T.C."/>
            <person name="Voolstra C.R."/>
        </authorList>
    </citation>
    <scope>NUCLEOTIDE SEQUENCE [LARGE SCALE GENOMIC DNA]</scope>
    <source>
        <strain evidence="3 4">CCMP2467</strain>
    </source>
</reference>
<feature type="region of interest" description="Disordered" evidence="1">
    <location>
        <begin position="411"/>
        <end position="439"/>
    </location>
</feature>
<feature type="region of interest" description="Disordered" evidence="1">
    <location>
        <begin position="352"/>
        <end position="373"/>
    </location>
</feature>
<accession>A0A1Q9DPA0</accession>
<feature type="region of interest" description="Disordered" evidence="1">
    <location>
        <begin position="522"/>
        <end position="571"/>
    </location>
</feature>
<name>A0A1Q9DPA0_SYMMI</name>
<feature type="region of interest" description="Disordered" evidence="1">
    <location>
        <begin position="1"/>
        <end position="61"/>
    </location>
</feature>
<evidence type="ECO:0000256" key="1">
    <source>
        <dbReference type="SAM" id="MobiDB-lite"/>
    </source>
</evidence>
<evidence type="ECO:0000313" key="3">
    <source>
        <dbReference type="EMBL" id="OLP96989.1"/>
    </source>
</evidence>
<sequence length="775" mass="85698">MGTKKDKSKDKKASGRKKSKAKKKEKHKSKKAHKHDSSSSCSSSTCSHEATPKAKAPKALDTGIAQEIRAALKRRAEGESATDVATARDDAWGRHDARKRPKKSSNCTGTFGSVQGPECDLEHWRRQNTSFLKNCDPSFLTRMAQHLEKQVFMAGQPLLEEDVDAGVACVEKAGKVVAKIGAGEFIGELVALGFATAASQTIRAEERVLAFAINNDAFRELVDEFPEAVSVVAAFQKNEERRSSRSLTGEGALLQPEDTQQAFEVPAGDPVPPDHAAGSNVPQMQQPARLRKQILLGTKGYRPPEKGPGTLWSAQSQRQAMPASVMRLRKFKKLYGRPPASGSATPIALLATEDTGSSTAARPRPLELNDDGKDEAAVTMAPSMFEQMQKWFSAVQGDEEELLKDYASIFDHDDHDDRDQDEDNHDDRHGHQDEQGAIDKTACEERSPIEKLSLFLQQAGTASKSAAAADEPNIVDLDYSSREGGEGWLALDIADREGLNLTQDVDKINTLFRKVDELSKLVASQSSKPESSSPEQSSHRTRVEASGADPWARYKPGTNQQRPTVEPLSPYSDTDYNHVILGGWEFDTPRRIIVSDVERVLSAFTPEQRTFIKRHVVFGQRAQTAHLFLKEMTDPQQSAERFYNLQGDHNKVHRTTGGSDIWFSPSRTEERRLKNRITTLAGETVLRLLSTEFSKPEIEYNYQKQLVWADGARIAAVTSELLFARPEDRISTSTITDSKGEGMKFYFNLSVLCSKTNKTAAEMEIQLHESQAAAS</sequence>
<proteinExistence type="predicted"/>
<protein>
    <recommendedName>
        <fullName evidence="2">Cyclic nucleotide-binding domain-containing protein</fullName>
    </recommendedName>
</protein>
<dbReference type="InterPro" id="IPR018490">
    <property type="entry name" value="cNMP-bd_dom_sf"/>
</dbReference>
<dbReference type="OrthoDB" id="10641184at2759"/>
<dbReference type="InterPro" id="IPR014710">
    <property type="entry name" value="RmlC-like_jellyroll"/>
</dbReference>
<dbReference type="Gene3D" id="2.60.120.10">
    <property type="entry name" value="Jelly Rolls"/>
    <property type="match status" value="1"/>
</dbReference>
<dbReference type="SUPFAM" id="SSF51206">
    <property type="entry name" value="cAMP-binding domain-like"/>
    <property type="match status" value="1"/>
</dbReference>
<gene>
    <name evidence="3" type="ORF">AK812_SmicGene20739</name>
</gene>
<evidence type="ECO:0000259" key="2">
    <source>
        <dbReference type="PROSITE" id="PS50042"/>
    </source>
</evidence>
<feature type="compositionally biased region" description="Basic and acidic residues" evidence="1">
    <location>
        <begin position="1"/>
        <end position="13"/>
    </location>
</feature>
<dbReference type="Proteomes" id="UP000186817">
    <property type="component" value="Unassembled WGS sequence"/>
</dbReference>
<organism evidence="3 4">
    <name type="scientific">Symbiodinium microadriaticum</name>
    <name type="common">Dinoflagellate</name>
    <name type="synonym">Zooxanthella microadriatica</name>
    <dbReference type="NCBI Taxonomy" id="2951"/>
    <lineage>
        <taxon>Eukaryota</taxon>
        <taxon>Sar</taxon>
        <taxon>Alveolata</taxon>
        <taxon>Dinophyceae</taxon>
        <taxon>Suessiales</taxon>
        <taxon>Symbiodiniaceae</taxon>
        <taxon>Symbiodinium</taxon>
    </lineage>
</organism>
<feature type="domain" description="Cyclic nucleotide-binding" evidence="2">
    <location>
        <begin position="131"/>
        <end position="222"/>
    </location>
</feature>